<organism evidence="4 5">
    <name type="scientific">Leisingera aquaemixtae</name>
    <dbReference type="NCBI Taxonomy" id="1396826"/>
    <lineage>
        <taxon>Bacteria</taxon>
        <taxon>Pseudomonadati</taxon>
        <taxon>Pseudomonadota</taxon>
        <taxon>Alphaproteobacteria</taxon>
        <taxon>Rhodobacterales</taxon>
        <taxon>Roseobacteraceae</taxon>
        <taxon>Leisingera</taxon>
    </lineage>
</organism>
<dbReference type="RefSeq" id="WP_058284179.1">
    <property type="nucleotide sequence ID" value="NZ_CYSR01000001.1"/>
</dbReference>
<dbReference type="Gene3D" id="3.40.50.2000">
    <property type="entry name" value="Glycogen Phosphorylase B"/>
    <property type="match status" value="2"/>
</dbReference>
<keyword evidence="1 4" id="KW-0808">Transferase</keyword>
<gene>
    <name evidence="4" type="primary">mshA_1</name>
    <name evidence="4" type="ORF">PHA8399_00003</name>
</gene>
<name>A0A0P1H560_9RHOB</name>
<dbReference type="Proteomes" id="UP000051326">
    <property type="component" value="Unassembled WGS sequence"/>
</dbReference>
<dbReference type="CDD" id="cd03809">
    <property type="entry name" value="GT4_MtfB-like"/>
    <property type="match status" value="1"/>
</dbReference>
<dbReference type="STRING" id="1396826.PHA8399_00003"/>
<dbReference type="GO" id="GO:0102710">
    <property type="term" value="F:D-inositol-3-phosphate glycosyltransferase activity"/>
    <property type="evidence" value="ECO:0007669"/>
    <property type="project" value="UniProtKB-EC"/>
</dbReference>
<dbReference type="PANTHER" id="PTHR46401">
    <property type="entry name" value="GLYCOSYLTRANSFERASE WBBK-RELATED"/>
    <property type="match status" value="1"/>
</dbReference>
<evidence type="ECO:0000256" key="1">
    <source>
        <dbReference type="ARBA" id="ARBA00022679"/>
    </source>
</evidence>
<dbReference type="Pfam" id="PF00534">
    <property type="entry name" value="Glycos_transf_1"/>
    <property type="match status" value="1"/>
</dbReference>
<dbReference type="InterPro" id="IPR001296">
    <property type="entry name" value="Glyco_trans_1"/>
</dbReference>
<dbReference type="EMBL" id="CYSR01000001">
    <property type="protein sequence ID" value="CUH97900.1"/>
    <property type="molecule type" value="Genomic_DNA"/>
</dbReference>
<evidence type="ECO:0000259" key="3">
    <source>
        <dbReference type="Pfam" id="PF13439"/>
    </source>
</evidence>
<evidence type="ECO:0000313" key="5">
    <source>
        <dbReference type="Proteomes" id="UP000051326"/>
    </source>
</evidence>
<dbReference type="Pfam" id="PF13439">
    <property type="entry name" value="Glyco_transf_4"/>
    <property type="match status" value="1"/>
</dbReference>
<dbReference type="EC" id="2.4.1.250" evidence="4"/>
<dbReference type="GO" id="GO:0009103">
    <property type="term" value="P:lipopolysaccharide biosynthetic process"/>
    <property type="evidence" value="ECO:0007669"/>
    <property type="project" value="TreeGrafter"/>
</dbReference>
<evidence type="ECO:0000259" key="2">
    <source>
        <dbReference type="Pfam" id="PF00534"/>
    </source>
</evidence>
<accession>A0A0P1H560</accession>
<protein>
    <submittedName>
        <fullName evidence="4">D-inositol 3-phosphate glycosyltransferase</fullName>
        <ecNumber evidence="4">2.4.1.250</ecNumber>
    </submittedName>
</protein>
<feature type="domain" description="Glycosyl transferase family 1" evidence="2">
    <location>
        <begin position="210"/>
        <end position="368"/>
    </location>
</feature>
<reference evidence="4 5" key="1">
    <citation type="submission" date="2015-09" db="EMBL/GenBank/DDBJ databases">
        <authorList>
            <consortium name="Swine Surveillance"/>
        </authorList>
    </citation>
    <scope>NUCLEOTIDE SEQUENCE [LARGE SCALE GENOMIC DNA]</scope>
    <source>
        <strain evidence="4 5">CECT 8399</strain>
    </source>
</reference>
<proteinExistence type="predicted"/>
<dbReference type="InterPro" id="IPR028098">
    <property type="entry name" value="Glyco_trans_4-like_N"/>
</dbReference>
<dbReference type="PANTHER" id="PTHR46401:SF2">
    <property type="entry name" value="GLYCOSYLTRANSFERASE WBBK-RELATED"/>
    <property type="match status" value="1"/>
</dbReference>
<keyword evidence="4" id="KW-0328">Glycosyltransferase</keyword>
<dbReference type="SUPFAM" id="SSF53756">
    <property type="entry name" value="UDP-Glycosyltransferase/glycogen phosphorylase"/>
    <property type="match status" value="1"/>
</dbReference>
<evidence type="ECO:0000313" key="4">
    <source>
        <dbReference type="EMBL" id="CUH97900.1"/>
    </source>
</evidence>
<feature type="domain" description="Glycosyltransferase subfamily 4-like N-terminal" evidence="3">
    <location>
        <begin position="33"/>
        <end position="193"/>
    </location>
</feature>
<dbReference type="AlphaFoldDB" id="A0A0P1H560"/>
<sequence>MQSATIERAGMIPGQGLRVACFANQFGDRQGHGLARYARELLEALRGIGGPEIIPVAGWSGLEPEALAARQQETGLQLTGLGRRGTSLLWTFLGRPSLEACLDAPVDVVHAVSLGYPVATRKPLVVTIHDLGPLIRPDYFRNTSPWVMQRSLDQAVRQADVIACVSQYTADTVREYAGPSVEARLRVVLEGVSEAFFTPADPALLHRFALPPGVPFILSAGAASPRKNLAGLLRAMTVLGSSIPHHLVLAGGAGWDSGEIAQALAAPALRNRVHRLGYVSDPELRALYQAADLYVHPSLFEGFGLPVLEAMASGTPVVASDRTSLPEVAGQAGCLCDASDPEALAAAILQVCGSADLRARMAAQGRRRARQFSWSSCARAMAGIYSDAVS</sequence>